<accession>A0ABD1EDA8</accession>
<dbReference type="GO" id="GO:0016020">
    <property type="term" value="C:membrane"/>
    <property type="evidence" value="ECO:0007669"/>
    <property type="project" value="UniProtKB-SubCell"/>
</dbReference>
<evidence type="ECO:0000256" key="1">
    <source>
        <dbReference type="ARBA" id="ARBA00004167"/>
    </source>
</evidence>
<comment type="subcellular location">
    <subcellularLocation>
        <location evidence="1">Membrane</location>
        <topology evidence="1">Single-pass membrane protein</topology>
    </subcellularLocation>
</comment>
<gene>
    <name evidence="13" type="ORF">ABEB36_010871</name>
</gene>
<keyword evidence="3" id="KW-0677">Repeat</keyword>
<dbReference type="SMART" id="SM00423">
    <property type="entry name" value="PSI"/>
    <property type="match status" value="1"/>
</dbReference>
<sequence length="1039" mass="118014">MKTFKYFLEYAIMNNGILITLALSLSLIVALKKHDFRFISHKDLEVIRNIELEGMSSYSQMLFDVARDQIFIGARDVLYRLHLSRLELLEVAKWEAAYEKRSSCIDKGQEESNCHNYIKILLTNGREIFACGTNAFSPMCSWRNIENLSNTTEIIDGIAKCPYDPRATVTGLLTYTGEYFFGGTTDFSSSDFLISKTVNGSPLLRTKQYNSFWLNDPEFVASFETHDFVYFLFKETAVEYINCGKVIYSRIARVCKNDKGGHTVLRDNWTTFIKARLNCSVSGNYPFYYNEIQSAQYIPEENVVYATFTTPTNGIAGSSICSFNITSINAAFNGPFKYQSDMNSAWTNHDVSNKDYLNCKSFQQNNLLETSKYQLMDNAVQATTLDPLHVADLERFTHITVDIVTNRHFRSVRVIYVATQEGYIKKLTLLPDHQSTCVVEIWQVTTDPISSITNMQFLKETNSIYATTKNGLISIKADHCKRHSSKESCLYAMDPYCGWNELTDSCTTSLENTKHHKNWKQLLNTCPVLDVPINGGWSSWSEWQPCYHRVLSDNENDQCLCQIRQCNNPAPENKGEPCTGPSIAVTNCTIHGGWSDWSAWSSCSATCGSAVKTRFRTCTNPAPAFGGRVCVGQDRIEAFCTETPPCPTQPIDGGWSAWSSWSACSSNCGGYKTRQRSCDNPTPEKGGRPCKGNDIEYSSCNENSCKDHKQLHTTEWFTDYNISIRHYHQKRFKIICKAPVKHVQQIKIVVKDENQVCHSDKCESDDSDHSLWSLWSGWSECSASCGGGTQFRTRQCFKGNNCFGSRIETKECNKHSCEDSWGCWTEWSPCNVSCGWGVRTRFRECLGQKCIGSNMEKQACQDQPCESVLGWGEWSEWSLCDEEDMQHRVRSCLSNNPDPQMCQGGPNETRMCVGALTNKISSYEMQYLDCSCVNSSFTFFFTGLITSIALFLAYLWFTNKRSKTVKIPSSPQYINSTESNTYVQVPTKAKIKRQCSQNSNGTLQTKVDLDYMSTLKRHSNEMKNGHSKHYRESNDFLYK</sequence>
<evidence type="ECO:0000256" key="7">
    <source>
        <dbReference type="ARBA" id="ARBA00023136"/>
    </source>
</evidence>
<organism evidence="13 14">
    <name type="scientific">Hypothenemus hampei</name>
    <name type="common">Coffee berry borer</name>
    <dbReference type="NCBI Taxonomy" id="57062"/>
    <lineage>
        <taxon>Eukaryota</taxon>
        <taxon>Metazoa</taxon>
        <taxon>Ecdysozoa</taxon>
        <taxon>Arthropoda</taxon>
        <taxon>Hexapoda</taxon>
        <taxon>Insecta</taxon>
        <taxon>Pterygota</taxon>
        <taxon>Neoptera</taxon>
        <taxon>Endopterygota</taxon>
        <taxon>Coleoptera</taxon>
        <taxon>Polyphaga</taxon>
        <taxon>Cucujiformia</taxon>
        <taxon>Curculionidae</taxon>
        <taxon>Scolytinae</taxon>
        <taxon>Hypothenemus</taxon>
    </lineage>
</organism>
<dbReference type="InterPro" id="IPR057563">
    <property type="entry name" value="Sema5A/B-like_TSP-1"/>
</dbReference>
<dbReference type="SUPFAM" id="SSF101912">
    <property type="entry name" value="Sema domain"/>
    <property type="match status" value="1"/>
</dbReference>
<evidence type="ECO:0000313" key="14">
    <source>
        <dbReference type="Proteomes" id="UP001566132"/>
    </source>
</evidence>
<dbReference type="SUPFAM" id="SSF103575">
    <property type="entry name" value="Plexin repeat"/>
    <property type="match status" value="1"/>
</dbReference>
<dbReference type="FunFam" id="2.20.100.10:FF:000007">
    <property type="entry name" value="Thrombospondin 1"/>
    <property type="match status" value="1"/>
</dbReference>
<dbReference type="InterPro" id="IPR015943">
    <property type="entry name" value="WD40/YVTN_repeat-like_dom_sf"/>
</dbReference>
<evidence type="ECO:0000256" key="8">
    <source>
        <dbReference type="ARBA" id="ARBA00023157"/>
    </source>
</evidence>
<dbReference type="SMART" id="SM00209">
    <property type="entry name" value="TSP1"/>
    <property type="match status" value="6"/>
</dbReference>
<evidence type="ECO:0000256" key="5">
    <source>
        <dbReference type="ARBA" id="ARBA00022902"/>
    </source>
</evidence>
<evidence type="ECO:0000256" key="10">
    <source>
        <dbReference type="PROSITE-ProRule" id="PRU00352"/>
    </source>
</evidence>
<dbReference type="InterPro" id="IPR027231">
    <property type="entry name" value="Semaphorin"/>
</dbReference>
<comment type="caution">
    <text evidence="10">Lacks conserved residue(s) required for the propagation of feature annotation.</text>
</comment>
<dbReference type="InterPro" id="IPR000884">
    <property type="entry name" value="TSP1_rpt"/>
</dbReference>
<evidence type="ECO:0000256" key="6">
    <source>
        <dbReference type="ARBA" id="ARBA00022989"/>
    </source>
</evidence>
<evidence type="ECO:0000313" key="13">
    <source>
        <dbReference type="EMBL" id="KAL1492642.1"/>
    </source>
</evidence>
<dbReference type="SUPFAM" id="SSF82895">
    <property type="entry name" value="TSP-1 type 1 repeat"/>
    <property type="match status" value="5"/>
</dbReference>
<keyword evidence="4" id="KW-0221">Differentiation</keyword>
<dbReference type="Pfam" id="PF00090">
    <property type="entry name" value="TSP_1"/>
    <property type="match status" value="5"/>
</dbReference>
<dbReference type="Gene3D" id="2.130.10.10">
    <property type="entry name" value="YVTN repeat-like/Quinoprotein amine dehydrogenase"/>
    <property type="match status" value="1"/>
</dbReference>
<name>A0ABD1EDA8_HYPHA</name>
<dbReference type="PROSITE" id="PS50092">
    <property type="entry name" value="TSP1"/>
    <property type="match status" value="5"/>
</dbReference>
<dbReference type="Gene3D" id="2.20.100.10">
    <property type="entry name" value="Thrombospondin type-1 (TSP1) repeat"/>
    <property type="match status" value="5"/>
</dbReference>
<keyword evidence="5" id="KW-0524">Neurogenesis</keyword>
<dbReference type="Pfam" id="PF01403">
    <property type="entry name" value="Sema"/>
    <property type="match status" value="1"/>
</dbReference>
<dbReference type="GO" id="GO:0007399">
    <property type="term" value="P:nervous system development"/>
    <property type="evidence" value="ECO:0007669"/>
    <property type="project" value="UniProtKB-KW"/>
</dbReference>
<dbReference type="Proteomes" id="UP001566132">
    <property type="component" value="Unassembled WGS sequence"/>
</dbReference>
<dbReference type="PRINTS" id="PR01705">
    <property type="entry name" value="TSP1REPEAT"/>
</dbReference>
<dbReference type="FunFam" id="2.20.100.10:FF:000002">
    <property type="entry name" value="Unc-5 netrin receptor C"/>
    <property type="match status" value="1"/>
</dbReference>
<reference evidence="13 14" key="1">
    <citation type="submission" date="2024-05" db="EMBL/GenBank/DDBJ databases">
        <title>Genetic variation in Jamaican populations of the coffee berry borer (Hypothenemus hampei).</title>
        <authorList>
            <person name="Errbii M."/>
            <person name="Myrie A."/>
        </authorList>
    </citation>
    <scope>NUCLEOTIDE SEQUENCE [LARGE SCALE GENOMIC DNA]</scope>
    <source>
        <strain evidence="13">JA-Hopewell-2020-01-JO</strain>
        <tissue evidence="13">Whole body</tissue>
    </source>
</reference>
<keyword evidence="14" id="KW-1185">Reference proteome</keyword>
<dbReference type="EMBL" id="JBDJPC010000008">
    <property type="protein sequence ID" value="KAL1492642.1"/>
    <property type="molecule type" value="Genomic_DNA"/>
</dbReference>
<keyword evidence="6 11" id="KW-1133">Transmembrane helix</keyword>
<dbReference type="PANTHER" id="PTHR11036">
    <property type="entry name" value="SEMAPHORIN"/>
    <property type="match status" value="1"/>
</dbReference>
<feature type="domain" description="Sema" evidence="12">
    <location>
        <begin position="36"/>
        <end position="477"/>
    </location>
</feature>
<evidence type="ECO:0000256" key="2">
    <source>
        <dbReference type="ARBA" id="ARBA00022692"/>
    </source>
</evidence>
<dbReference type="SMART" id="SM00630">
    <property type="entry name" value="Sema"/>
    <property type="match status" value="1"/>
</dbReference>
<keyword evidence="9" id="KW-0325">Glycoprotein</keyword>
<evidence type="ECO:0000256" key="9">
    <source>
        <dbReference type="ARBA" id="ARBA00023180"/>
    </source>
</evidence>
<feature type="transmembrane region" description="Helical" evidence="11">
    <location>
        <begin position="937"/>
        <end position="957"/>
    </location>
</feature>
<dbReference type="InterPro" id="IPR036383">
    <property type="entry name" value="TSP1_rpt_sf"/>
</dbReference>
<dbReference type="Pfam" id="PF23260">
    <property type="entry name" value="TSP1_2"/>
    <property type="match status" value="1"/>
</dbReference>
<keyword evidence="2 11" id="KW-0812">Transmembrane</keyword>
<dbReference type="InterPro" id="IPR036352">
    <property type="entry name" value="Semap_dom_sf"/>
</dbReference>
<protein>
    <recommendedName>
        <fullName evidence="12">Sema domain-containing protein</fullName>
    </recommendedName>
</protein>
<dbReference type="GO" id="GO:0030154">
    <property type="term" value="P:cell differentiation"/>
    <property type="evidence" value="ECO:0007669"/>
    <property type="project" value="UniProtKB-KW"/>
</dbReference>
<dbReference type="InterPro" id="IPR016201">
    <property type="entry name" value="PSI"/>
</dbReference>
<dbReference type="Gene3D" id="3.30.1680.10">
    <property type="entry name" value="ligand-binding face of the semaphorins, domain 2"/>
    <property type="match status" value="1"/>
</dbReference>
<dbReference type="FunFam" id="2.130.10.10:FF:001151">
    <property type="entry name" value="Semaphorin 5C"/>
    <property type="match status" value="1"/>
</dbReference>
<evidence type="ECO:0000256" key="3">
    <source>
        <dbReference type="ARBA" id="ARBA00022737"/>
    </source>
</evidence>
<evidence type="ECO:0000256" key="11">
    <source>
        <dbReference type="SAM" id="Phobius"/>
    </source>
</evidence>
<proteinExistence type="predicted"/>
<dbReference type="PANTHER" id="PTHR11036:SF79">
    <property type="entry name" value="SEMAPHORIN 5C, ISOFORM A"/>
    <property type="match status" value="1"/>
</dbReference>
<evidence type="ECO:0000259" key="12">
    <source>
        <dbReference type="PROSITE" id="PS51004"/>
    </source>
</evidence>
<evidence type="ECO:0000256" key="4">
    <source>
        <dbReference type="ARBA" id="ARBA00022782"/>
    </source>
</evidence>
<dbReference type="AlphaFoldDB" id="A0ABD1EDA8"/>
<dbReference type="FunFam" id="2.20.100.10:FF:000021">
    <property type="entry name" value="semaphorin-5B isoform X1"/>
    <property type="match status" value="1"/>
</dbReference>
<keyword evidence="7 11" id="KW-0472">Membrane</keyword>
<feature type="transmembrane region" description="Helical" evidence="11">
    <location>
        <begin position="12"/>
        <end position="31"/>
    </location>
</feature>
<dbReference type="InterPro" id="IPR001627">
    <property type="entry name" value="Semap_dom"/>
</dbReference>
<keyword evidence="8" id="KW-1015">Disulfide bond</keyword>
<dbReference type="PROSITE" id="PS51004">
    <property type="entry name" value="SEMA"/>
    <property type="match status" value="1"/>
</dbReference>
<comment type="caution">
    <text evidence="13">The sequence shown here is derived from an EMBL/GenBank/DDBJ whole genome shotgun (WGS) entry which is preliminary data.</text>
</comment>